<dbReference type="EMBL" id="QZFV01000088">
    <property type="protein sequence ID" value="RJQ84224.1"/>
    <property type="molecule type" value="Genomic_DNA"/>
</dbReference>
<dbReference type="InterPro" id="IPR016143">
    <property type="entry name" value="Citrate_synth-like_sm_a-sub"/>
</dbReference>
<dbReference type="OrthoDB" id="3284791at2"/>
<dbReference type="Pfam" id="PF00285">
    <property type="entry name" value="Citrate_synt"/>
    <property type="match status" value="1"/>
</dbReference>
<gene>
    <name evidence="5" type="ORF">D5S19_17965</name>
</gene>
<comment type="caution">
    <text evidence="5">The sequence shown here is derived from an EMBL/GenBank/DDBJ whole genome shotgun (WGS) entry which is preliminary data.</text>
</comment>
<dbReference type="InterPro" id="IPR036969">
    <property type="entry name" value="Citrate_synthase_sf"/>
</dbReference>
<evidence type="ECO:0000256" key="2">
    <source>
        <dbReference type="ARBA" id="ARBA00010566"/>
    </source>
</evidence>
<dbReference type="SUPFAM" id="SSF48256">
    <property type="entry name" value="Citrate synthase"/>
    <property type="match status" value="1"/>
</dbReference>
<dbReference type="EC" id="2.3.3.16" evidence="3"/>
<dbReference type="AlphaFoldDB" id="A0A419I2Q5"/>
<evidence type="ECO:0000256" key="3">
    <source>
        <dbReference type="ARBA" id="ARBA00012972"/>
    </source>
</evidence>
<dbReference type="GO" id="GO:0036440">
    <property type="term" value="F:citrate synthase activity"/>
    <property type="evidence" value="ECO:0007669"/>
    <property type="project" value="UniProtKB-EC"/>
</dbReference>
<organism evidence="5 6">
    <name type="scientific">Amycolatopsis panacis</name>
    <dbReference type="NCBI Taxonomy" id="2340917"/>
    <lineage>
        <taxon>Bacteria</taxon>
        <taxon>Bacillati</taxon>
        <taxon>Actinomycetota</taxon>
        <taxon>Actinomycetes</taxon>
        <taxon>Pseudonocardiales</taxon>
        <taxon>Pseudonocardiaceae</taxon>
        <taxon>Amycolatopsis</taxon>
    </lineage>
</organism>
<dbReference type="NCBIfam" id="NF004868">
    <property type="entry name" value="PRK06224.1-5"/>
    <property type="match status" value="1"/>
</dbReference>
<keyword evidence="6" id="KW-1185">Reference proteome</keyword>
<dbReference type="GO" id="GO:0016829">
    <property type="term" value="F:lyase activity"/>
    <property type="evidence" value="ECO:0007669"/>
    <property type="project" value="UniProtKB-KW"/>
</dbReference>
<comment type="similarity">
    <text evidence="2">Belongs to the citrate synthase family.</text>
</comment>
<evidence type="ECO:0000313" key="6">
    <source>
        <dbReference type="Proteomes" id="UP000285112"/>
    </source>
</evidence>
<dbReference type="GO" id="GO:0006099">
    <property type="term" value="P:tricarboxylic acid cycle"/>
    <property type="evidence" value="ECO:0007669"/>
    <property type="project" value="UniProtKB-UniPathway"/>
</dbReference>
<accession>A0A419I2Q5</accession>
<evidence type="ECO:0000313" key="5">
    <source>
        <dbReference type="EMBL" id="RJQ84224.1"/>
    </source>
</evidence>
<dbReference type="PANTHER" id="PTHR11739:SF4">
    <property type="entry name" value="CITRATE SYNTHASE, PEROXISOMAL"/>
    <property type="match status" value="1"/>
</dbReference>
<dbReference type="Proteomes" id="UP000285112">
    <property type="component" value="Unassembled WGS sequence"/>
</dbReference>
<reference evidence="5 6" key="1">
    <citation type="submission" date="2018-09" db="EMBL/GenBank/DDBJ databases">
        <title>YIM PH 21725 draft genome.</title>
        <authorList>
            <person name="Miao C."/>
        </authorList>
    </citation>
    <scope>NUCLEOTIDE SEQUENCE [LARGE SCALE GENOMIC DNA]</scope>
    <source>
        <strain evidence="6">YIM PH21725</strain>
    </source>
</reference>
<comment type="pathway">
    <text evidence="1">Carbohydrate metabolism; tricarboxylic acid cycle.</text>
</comment>
<evidence type="ECO:0000256" key="4">
    <source>
        <dbReference type="ARBA" id="ARBA00022679"/>
    </source>
</evidence>
<name>A0A419I2Q5_9PSEU</name>
<dbReference type="InterPro" id="IPR016142">
    <property type="entry name" value="Citrate_synth-like_lrg_a-sub"/>
</dbReference>
<keyword evidence="5" id="KW-0456">Lyase</keyword>
<keyword evidence="4" id="KW-0808">Transferase</keyword>
<sequence length="249" mass="26161">MGFTTEDEIRVQGYRLADELMGTVDFGSMFYLLVTGRLPGHGEAVLFNAVLVALADHGLTPSALAARLTYTGAPEAVQGAVAAGVLGAGSVFLGVFEDTGRMLRASGEEAPHDEAEVRRRAKRIVDEYRAAGKRLPGIGHPIHKSGDPRTARLLELAREHGTVGPHIQLMLAVQQEAAASASVPLPLNAGGMCGAVLCDLGIDTSVLRGVAVVSRAAGVVGHLAEEARAPIGRSLWTLAEDAVEYRPLR</sequence>
<evidence type="ECO:0000256" key="1">
    <source>
        <dbReference type="ARBA" id="ARBA00005163"/>
    </source>
</evidence>
<dbReference type="GO" id="GO:0005829">
    <property type="term" value="C:cytosol"/>
    <property type="evidence" value="ECO:0007669"/>
    <property type="project" value="TreeGrafter"/>
</dbReference>
<dbReference type="UniPathway" id="UPA00223"/>
<dbReference type="GO" id="GO:0005975">
    <property type="term" value="P:carbohydrate metabolic process"/>
    <property type="evidence" value="ECO:0007669"/>
    <property type="project" value="TreeGrafter"/>
</dbReference>
<dbReference type="Gene3D" id="1.10.580.10">
    <property type="entry name" value="Citrate Synthase, domain 1"/>
    <property type="match status" value="1"/>
</dbReference>
<dbReference type="CDD" id="cd06100">
    <property type="entry name" value="CCL_ACL-C"/>
    <property type="match status" value="1"/>
</dbReference>
<proteinExistence type="inferred from homology"/>
<dbReference type="Gene3D" id="1.10.230.10">
    <property type="entry name" value="Cytochrome P450-Terp, domain 2"/>
    <property type="match status" value="1"/>
</dbReference>
<protein>
    <recommendedName>
        <fullName evidence="3">citrate synthase (unknown stereospecificity)</fullName>
        <ecNumber evidence="3">2.3.3.16</ecNumber>
    </recommendedName>
</protein>
<dbReference type="InterPro" id="IPR002020">
    <property type="entry name" value="Citrate_synthase"/>
</dbReference>
<dbReference type="PANTHER" id="PTHR11739">
    <property type="entry name" value="CITRATE SYNTHASE"/>
    <property type="match status" value="1"/>
</dbReference>